<dbReference type="EMBL" id="JARQZJ010000062">
    <property type="protein sequence ID" value="KAK9879585.1"/>
    <property type="molecule type" value="Genomic_DNA"/>
</dbReference>
<dbReference type="Proteomes" id="UP001431783">
    <property type="component" value="Unassembled WGS sequence"/>
</dbReference>
<evidence type="ECO:0000313" key="2">
    <source>
        <dbReference type="EMBL" id="KAK9879585.1"/>
    </source>
</evidence>
<sequence>MDQVLQYKRGSLFKGVENIADLEPCKSRSSPYFSPKDIRPLSMPHAPVGTRKRKIQKSEVLTSTPVKREQKEKFVKVSAKAIKNMKNLNAKPKNATKINTKTTKNIIDKDKRKNSCKENEEEQYFCYFCGENYIEINKKPVVDWIQCDKCKQWSHEKCTGYEGIGLD</sequence>
<evidence type="ECO:0008006" key="4">
    <source>
        <dbReference type="Google" id="ProtNLM"/>
    </source>
</evidence>
<dbReference type="AlphaFoldDB" id="A0AAW1UEW9"/>
<dbReference type="InterPro" id="IPR011011">
    <property type="entry name" value="Znf_FYVE_PHD"/>
</dbReference>
<name>A0AAW1UEW9_9CUCU</name>
<accession>A0AAW1UEW9</accession>
<proteinExistence type="predicted"/>
<dbReference type="InterPro" id="IPR013083">
    <property type="entry name" value="Znf_RING/FYVE/PHD"/>
</dbReference>
<dbReference type="SUPFAM" id="SSF57903">
    <property type="entry name" value="FYVE/PHD zinc finger"/>
    <property type="match status" value="1"/>
</dbReference>
<dbReference type="Gene3D" id="3.30.40.10">
    <property type="entry name" value="Zinc/RING finger domain, C3HC4 (zinc finger)"/>
    <property type="match status" value="1"/>
</dbReference>
<organism evidence="2 3">
    <name type="scientific">Henosepilachna vigintioctopunctata</name>
    <dbReference type="NCBI Taxonomy" id="420089"/>
    <lineage>
        <taxon>Eukaryota</taxon>
        <taxon>Metazoa</taxon>
        <taxon>Ecdysozoa</taxon>
        <taxon>Arthropoda</taxon>
        <taxon>Hexapoda</taxon>
        <taxon>Insecta</taxon>
        <taxon>Pterygota</taxon>
        <taxon>Neoptera</taxon>
        <taxon>Endopterygota</taxon>
        <taxon>Coleoptera</taxon>
        <taxon>Polyphaga</taxon>
        <taxon>Cucujiformia</taxon>
        <taxon>Coccinelloidea</taxon>
        <taxon>Coccinellidae</taxon>
        <taxon>Epilachninae</taxon>
        <taxon>Epilachnini</taxon>
        <taxon>Henosepilachna</taxon>
    </lineage>
</organism>
<reference evidence="2 3" key="1">
    <citation type="submission" date="2023-03" db="EMBL/GenBank/DDBJ databases">
        <title>Genome insight into feeding habits of ladybird beetles.</title>
        <authorList>
            <person name="Li H.-S."/>
            <person name="Huang Y.-H."/>
            <person name="Pang H."/>
        </authorList>
    </citation>
    <scope>NUCLEOTIDE SEQUENCE [LARGE SCALE GENOMIC DNA]</scope>
    <source>
        <strain evidence="2">SYSU_2023b</strain>
        <tissue evidence="2">Whole body</tissue>
    </source>
</reference>
<evidence type="ECO:0000256" key="1">
    <source>
        <dbReference type="SAM" id="MobiDB-lite"/>
    </source>
</evidence>
<comment type="caution">
    <text evidence="2">The sequence shown here is derived from an EMBL/GenBank/DDBJ whole genome shotgun (WGS) entry which is preliminary data.</text>
</comment>
<protein>
    <recommendedName>
        <fullName evidence="4">Zinc finger PHD-type domain-containing protein</fullName>
    </recommendedName>
</protein>
<feature type="region of interest" description="Disordered" evidence="1">
    <location>
        <begin position="31"/>
        <end position="57"/>
    </location>
</feature>
<gene>
    <name evidence="2" type="ORF">WA026_006650</name>
</gene>
<keyword evidence="3" id="KW-1185">Reference proteome</keyword>
<evidence type="ECO:0000313" key="3">
    <source>
        <dbReference type="Proteomes" id="UP001431783"/>
    </source>
</evidence>